<evidence type="ECO:0000256" key="2">
    <source>
        <dbReference type="ARBA" id="ARBA00004370"/>
    </source>
</evidence>
<evidence type="ECO:0000256" key="11">
    <source>
        <dbReference type="ARBA" id="ARBA00023033"/>
    </source>
</evidence>
<dbReference type="InterPro" id="IPR036396">
    <property type="entry name" value="Cyt_P450_sf"/>
</dbReference>
<name>A0A8K0XR10_9AGAR</name>
<dbReference type="InterPro" id="IPR050121">
    <property type="entry name" value="Cytochrome_P450_monoxygenase"/>
</dbReference>
<comment type="subcellular location">
    <subcellularLocation>
        <location evidence="2">Membrane</location>
    </subcellularLocation>
</comment>
<dbReference type="GO" id="GO:0016705">
    <property type="term" value="F:oxidoreductase activity, acting on paired donors, with incorporation or reduction of molecular oxygen"/>
    <property type="evidence" value="ECO:0007669"/>
    <property type="project" value="InterPro"/>
</dbReference>
<evidence type="ECO:0000256" key="10">
    <source>
        <dbReference type="ARBA" id="ARBA00023004"/>
    </source>
</evidence>
<dbReference type="PRINTS" id="PR00385">
    <property type="entry name" value="P450"/>
</dbReference>
<dbReference type="InterPro" id="IPR002401">
    <property type="entry name" value="Cyt_P450_E_grp-I"/>
</dbReference>
<keyword evidence="16" id="KW-1185">Reference proteome</keyword>
<evidence type="ECO:0000256" key="8">
    <source>
        <dbReference type="ARBA" id="ARBA00022989"/>
    </source>
</evidence>
<keyword evidence="14" id="KW-0732">Signal</keyword>
<evidence type="ECO:0000256" key="3">
    <source>
        <dbReference type="ARBA" id="ARBA00004721"/>
    </source>
</evidence>
<keyword evidence="7 13" id="KW-0479">Metal-binding</keyword>
<comment type="caution">
    <text evidence="15">The sequence shown here is derived from an EMBL/GenBank/DDBJ whole genome shotgun (WGS) entry which is preliminary data.</text>
</comment>
<keyword evidence="6" id="KW-0812">Transmembrane</keyword>
<dbReference type="EMBL" id="JAEVFJ010000011">
    <property type="protein sequence ID" value="KAH8101909.1"/>
    <property type="molecule type" value="Genomic_DNA"/>
</dbReference>
<protein>
    <submittedName>
        <fullName evidence="15">Cytochrome P450</fullName>
    </submittedName>
</protein>
<dbReference type="GO" id="GO:0004497">
    <property type="term" value="F:monooxygenase activity"/>
    <property type="evidence" value="ECO:0007669"/>
    <property type="project" value="UniProtKB-KW"/>
</dbReference>
<sequence>MGIPLQIAAVGALSYLLWRVVKARSTPSHWKNIPGPKSDSFLAGHFLALKSKDSWAFLENLCSNYGGIVKLQALLGSKFLYVSDPAALYSMFVKEPSSWEETPVFLIGNSLLFGAGIAGSSGETHRKQRKLLTPAFAPSHLRQLTPVFLHVGETLRDAIAAQVRDGPREVNVAAWAGRGALEIVGQGAMGYSFDPLVDAMSNDYGIALRQLLPSVFEVAYHWAFVPLSVYLGPPKFRRWLLNRYPYRKVQHLKNVVDTVWNKSIDIVGQRKAALEAGEEAVNAMVGGGKDIMSILLRANMEASDEDRIPDEQLIAQVNTIVFAASDTTSNSLARILYTLVEHPEAQARLREEIIEFRESGDELTYERLVELPYLHAVCCETFRVYPTVLSMDREAQNDTVLPLSQPITDNHGNTINSVPIRKGDKVAIGIHGFNRSKAVWGDDALEWKPERWLKSENSAPYAKGALSGGAFYNLMTFAGGPRSCIGFKYAELEIKTFLFYLIGSFTFKAGTGKIIWNSSFTVFPSIDKDSMKAEMPLLVELIR</sequence>
<comment type="pathway">
    <text evidence="3">Secondary metabolite biosynthesis; terpenoid biosynthesis.</text>
</comment>
<evidence type="ECO:0000256" key="4">
    <source>
        <dbReference type="ARBA" id="ARBA00010617"/>
    </source>
</evidence>
<keyword evidence="9" id="KW-0560">Oxidoreductase</keyword>
<keyword evidence="10 13" id="KW-0408">Iron</keyword>
<feature type="binding site" description="axial binding residue" evidence="13">
    <location>
        <position position="484"/>
    </location>
    <ligand>
        <name>heme</name>
        <dbReference type="ChEBI" id="CHEBI:30413"/>
    </ligand>
    <ligandPart>
        <name>Fe</name>
        <dbReference type="ChEBI" id="CHEBI:18248"/>
    </ligandPart>
</feature>
<evidence type="ECO:0000313" key="15">
    <source>
        <dbReference type="EMBL" id="KAH8101909.1"/>
    </source>
</evidence>
<keyword evidence="12" id="KW-0472">Membrane</keyword>
<organism evidence="15 16">
    <name type="scientific">Cristinia sonorae</name>
    <dbReference type="NCBI Taxonomy" id="1940300"/>
    <lineage>
        <taxon>Eukaryota</taxon>
        <taxon>Fungi</taxon>
        <taxon>Dikarya</taxon>
        <taxon>Basidiomycota</taxon>
        <taxon>Agaricomycotina</taxon>
        <taxon>Agaricomycetes</taxon>
        <taxon>Agaricomycetidae</taxon>
        <taxon>Agaricales</taxon>
        <taxon>Pleurotineae</taxon>
        <taxon>Stephanosporaceae</taxon>
        <taxon>Cristinia</taxon>
    </lineage>
</organism>
<evidence type="ECO:0000256" key="12">
    <source>
        <dbReference type="ARBA" id="ARBA00023136"/>
    </source>
</evidence>
<evidence type="ECO:0000256" key="13">
    <source>
        <dbReference type="PIRSR" id="PIRSR602401-1"/>
    </source>
</evidence>
<dbReference type="OrthoDB" id="2782332at2759"/>
<evidence type="ECO:0000256" key="1">
    <source>
        <dbReference type="ARBA" id="ARBA00001971"/>
    </source>
</evidence>
<keyword evidence="5 13" id="KW-0349">Heme</keyword>
<keyword evidence="11" id="KW-0503">Monooxygenase</keyword>
<keyword evidence="8" id="KW-1133">Transmembrane helix</keyword>
<dbReference type="PANTHER" id="PTHR24305:SF166">
    <property type="entry name" value="CYTOCHROME P450 12A4, MITOCHONDRIAL-RELATED"/>
    <property type="match status" value="1"/>
</dbReference>
<evidence type="ECO:0000256" key="7">
    <source>
        <dbReference type="ARBA" id="ARBA00022723"/>
    </source>
</evidence>
<evidence type="ECO:0000256" key="6">
    <source>
        <dbReference type="ARBA" id="ARBA00022692"/>
    </source>
</evidence>
<dbReference type="InterPro" id="IPR001128">
    <property type="entry name" value="Cyt_P450"/>
</dbReference>
<evidence type="ECO:0000313" key="16">
    <source>
        <dbReference type="Proteomes" id="UP000813824"/>
    </source>
</evidence>
<dbReference type="CDD" id="cd11069">
    <property type="entry name" value="CYP_FUM15-like"/>
    <property type="match status" value="1"/>
</dbReference>
<comment type="similarity">
    <text evidence="4">Belongs to the cytochrome P450 family.</text>
</comment>
<dbReference type="SUPFAM" id="SSF48264">
    <property type="entry name" value="Cytochrome P450"/>
    <property type="match status" value="1"/>
</dbReference>
<proteinExistence type="inferred from homology"/>
<feature type="signal peptide" evidence="14">
    <location>
        <begin position="1"/>
        <end position="23"/>
    </location>
</feature>
<dbReference type="PANTHER" id="PTHR24305">
    <property type="entry name" value="CYTOCHROME P450"/>
    <property type="match status" value="1"/>
</dbReference>
<dbReference type="AlphaFoldDB" id="A0A8K0XR10"/>
<dbReference type="GO" id="GO:0016020">
    <property type="term" value="C:membrane"/>
    <property type="evidence" value="ECO:0007669"/>
    <property type="project" value="UniProtKB-SubCell"/>
</dbReference>
<accession>A0A8K0XR10</accession>
<dbReference type="Gene3D" id="1.10.630.10">
    <property type="entry name" value="Cytochrome P450"/>
    <property type="match status" value="1"/>
</dbReference>
<evidence type="ECO:0000256" key="14">
    <source>
        <dbReference type="SAM" id="SignalP"/>
    </source>
</evidence>
<dbReference type="GO" id="GO:0020037">
    <property type="term" value="F:heme binding"/>
    <property type="evidence" value="ECO:0007669"/>
    <property type="project" value="InterPro"/>
</dbReference>
<dbReference type="GO" id="GO:0005506">
    <property type="term" value="F:iron ion binding"/>
    <property type="evidence" value="ECO:0007669"/>
    <property type="project" value="InterPro"/>
</dbReference>
<dbReference type="Proteomes" id="UP000813824">
    <property type="component" value="Unassembled WGS sequence"/>
</dbReference>
<dbReference type="PRINTS" id="PR00463">
    <property type="entry name" value="EP450I"/>
</dbReference>
<evidence type="ECO:0000256" key="9">
    <source>
        <dbReference type="ARBA" id="ARBA00023002"/>
    </source>
</evidence>
<gene>
    <name evidence="15" type="ORF">BXZ70DRAFT_932433</name>
</gene>
<reference evidence="15" key="1">
    <citation type="journal article" date="2021" name="New Phytol.">
        <title>Evolutionary innovations through gain and loss of genes in the ectomycorrhizal Boletales.</title>
        <authorList>
            <person name="Wu G."/>
            <person name="Miyauchi S."/>
            <person name="Morin E."/>
            <person name="Kuo A."/>
            <person name="Drula E."/>
            <person name="Varga T."/>
            <person name="Kohler A."/>
            <person name="Feng B."/>
            <person name="Cao Y."/>
            <person name="Lipzen A."/>
            <person name="Daum C."/>
            <person name="Hundley H."/>
            <person name="Pangilinan J."/>
            <person name="Johnson J."/>
            <person name="Barry K."/>
            <person name="LaButti K."/>
            <person name="Ng V."/>
            <person name="Ahrendt S."/>
            <person name="Min B."/>
            <person name="Choi I.G."/>
            <person name="Park H."/>
            <person name="Plett J.M."/>
            <person name="Magnuson J."/>
            <person name="Spatafora J.W."/>
            <person name="Nagy L.G."/>
            <person name="Henrissat B."/>
            <person name="Grigoriev I.V."/>
            <person name="Yang Z.L."/>
            <person name="Xu J."/>
            <person name="Martin F.M."/>
        </authorList>
    </citation>
    <scope>NUCLEOTIDE SEQUENCE</scope>
    <source>
        <strain evidence="15">KKN 215</strain>
    </source>
</reference>
<comment type="cofactor">
    <cofactor evidence="1 13">
        <name>heme</name>
        <dbReference type="ChEBI" id="CHEBI:30413"/>
    </cofactor>
</comment>
<dbReference type="Pfam" id="PF00067">
    <property type="entry name" value="p450"/>
    <property type="match status" value="1"/>
</dbReference>
<evidence type="ECO:0000256" key="5">
    <source>
        <dbReference type="ARBA" id="ARBA00022617"/>
    </source>
</evidence>
<feature type="chain" id="PRO_5035421565" evidence="14">
    <location>
        <begin position="24"/>
        <end position="543"/>
    </location>
</feature>